<evidence type="ECO:0000259" key="1">
    <source>
        <dbReference type="PROSITE" id="PS50404"/>
    </source>
</evidence>
<dbReference type="SUPFAM" id="SSF47616">
    <property type="entry name" value="GST C-terminal domain-like"/>
    <property type="match status" value="2"/>
</dbReference>
<dbReference type="Gene3D" id="1.20.1050.130">
    <property type="match status" value="1"/>
</dbReference>
<dbReference type="SFLD" id="SFLDG00358">
    <property type="entry name" value="Main_(cytGST)"/>
    <property type="match status" value="1"/>
</dbReference>
<organism evidence="3 4">
    <name type="scientific">Labeo rohita</name>
    <name type="common">Indian major carp</name>
    <name type="synonym">Cyprinus rohita</name>
    <dbReference type="NCBI Taxonomy" id="84645"/>
    <lineage>
        <taxon>Eukaryota</taxon>
        <taxon>Metazoa</taxon>
        <taxon>Chordata</taxon>
        <taxon>Craniata</taxon>
        <taxon>Vertebrata</taxon>
        <taxon>Euteleostomi</taxon>
        <taxon>Actinopterygii</taxon>
        <taxon>Neopterygii</taxon>
        <taxon>Teleostei</taxon>
        <taxon>Ostariophysi</taxon>
        <taxon>Cypriniformes</taxon>
        <taxon>Cyprinidae</taxon>
        <taxon>Labeoninae</taxon>
        <taxon>Labeonini</taxon>
        <taxon>Labeo</taxon>
    </lineage>
</organism>
<name>A0ABQ8LRI5_LABRO</name>
<evidence type="ECO:0000259" key="2">
    <source>
        <dbReference type="PROSITE" id="PS50405"/>
    </source>
</evidence>
<reference evidence="3 4" key="1">
    <citation type="submission" date="2022-01" db="EMBL/GenBank/DDBJ databases">
        <title>A high-quality chromosome-level genome assembly of rohu carp, Labeo rohita.</title>
        <authorList>
            <person name="Arick M.A. II"/>
            <person name="Hsu C.-Y."/>
            <person name="Magbanua Z."/>
            <person name="Pechanova O."/>
            <person name="Grover C."/>
            <person name="Miller E."/>
            <person name="Thrash A."/>
            <person name="Ezzel L."/>
            <person name="Alam S."/>
            <person name="Benzie J."/>
            <person name="Hamilton M."/>
            <person name="Karsi A."/>
            <person name="Lawrence M.L."/>
            <person name="Peterson D.G."/>
        </authorList>
    </citation>
    <scope>NUCLEOTIDE SEQUENCE [LARGE SCALE GENOMIC DNA]</scope>
    <source>
        <strain evidence="4">BAU-BD-2019</strain>
        <tissue evidence="3">Blood</tissue>
    </source>
</reference>
<feature type="domain" description="GST N-terminal" evidence="1">
    <location>
        <begin position="362"/>
        <end position="444"/>
    </location>
</feature>
<dbReference type="Gene3D" id="3.40.30.10">
    <property type="entry name" value="Glutaredoxin"/>
    <property type="match status" value="2"/>
</dbReference>
<dbReference type="PANTHER" id="PTHR42673:SF4">
    <property type="entry name" value="MALEYLACETOACETATE ISOMERASE"/>
    <property type="match status" value="1"/>
</dbReference>
<comment type="caution">
    <text evidence="3">The sequence shown here is derived from an EMBL/GenBank/DDBJ whole genome shotgun (WGS) entry which is preliminary data.</text>
</comment>
<dbReference type="InterPro" id="IPR004046">
    <property type="entry name" value="GST_C"/>
</dbReference>
<dbReference type="PROSITE" id="PS50405">
    <property type="entry name" value="GST_CTER"/>
    <property type="match status" value="1"/>
</dbReference>
<proteinExistence type="predicted"/>
<dbReference type="Pfam" id="PF13409">
    <property type="entry name" value="GST_N_2"/>
    <property type="match status" value="2"/>
</dbReference>
<gene>
    <name evidence="3" type="ORF">H4Q32_006665</name>
</gene>
<accession>A0ABQ8LRI5</accession>
<dbReference type="CDD" id="cd00570">
    <property type="entry name" value="GST_N_family"/>
    <property type="match status" value="3"/>
</dbReference>
<evidence type="ECO:0000313" key="3">
    <source>
        <dbReference type="EMBL" id="KAI2653256.1"/>
    </source>
</evidence>
<keyword evidence="4" id="KW-1185">Reference proteome</keyword>
<feature type="domain" description="GST N-terminal" evidence="1">
    <location>
        <begin position="153"/>
        <end position="235"/>
    </location>
</feature>
<dbReference type="InterPro" id="IPR010987">
    <property type="entry name" value="Glutathione-S-Trfase_C-like"/>
</dbReference>
<protein>
    <submittedName>
        <fullName evidence="3">Glutathione S-transferase A</fullName>
    </submittedName>
</protein>
<dbReference type="CDD" id="cd00299">
    <property type="entry name" value="GST_C_family"/>
    <property type="match status" value="2"/>
</dbReference>
<feature type="domain" description="GST C-terminal" evidence="2">
    <location>
        <begin position="225"/>
        <end position="347"/>
    </location>
</feature>
<dbReference type="Proteomes" id="UP000830375">
    <property type="component" value="Unassembled WGS sequence"/>
</dbReference>
<dbReference type="InterPro" id="IPR004045">
    <property type="entry name" value="Glutathione_S-Trfase_N"/>
</dbReference>
<dbReference type="SUPFAM" id="SSF52833">
    <property type="entry name" value="Thioredoxin-like"/>
    <property type="match status" value="3"/>
</dbReference>
<dbReference type="InterPro" id="IPR036249">
    <property type="entry name" value="Thioredoxin-like_sf"/>
</dbReference>
<dbReference type="PROSITE" id="PS50404">
    <property type="entry name" value="GST_NTER"/>
    <property type="match status" value="3"/>
</dbReference>
<dbReference type="EMBL" id="JACTAM010000019">
    <property type="protein sequence ID" value="KAI2653256.1"/>
    <property type="molecule type" value="Genomic_DNA"/>
</dbReference>
<sequence length="541" mass="63053">MAQNIMLYWTSGSPPCWRVMIALEEKLLQGYKQKHLSFEKNEHKCEEVKALNPRGQVPTFKHGDIVVNESFAACLYLESTFKSQGTRLIPDDPAEQALVYQRIFETENLQQKFCPKERCPRLMEYYEMVKDRPSIKASWPPHWLEKPEAVMAQNMMLYWASGSPPCWRVMIALEEKLLQGYKHKHLSFEKNEHKCEEVKALNPRAQVPTFKHGDIVLNESFGVCLYLENTFKSQGTRLIPDDPAEQALVYQRMFETENLQQKMNKENLITELKLWEGYLEKMGKGSYLAGKNFTMADVVCFPVIAYFPYLHCPKERCPRLMEYYEMVKDRPSIKASWPLEWQKKPEGPDTLKNLVILAVMAQNIMLYWGSGSPPCWKVMIALEEKLLQGYKHKLLSFEKNEHKCEEVKALNPRAQVPTLKHGNIVVNESFAACLYLENTFKSQGTHDVAFYEWYVPEGERLESALKRNKENLITELKLWEGYLEKTGKGSYLAGKNFTMADVRCPRLMEYYEMVKDRPSIKASWPPHWLEKPEGQDTLKNL</sequence>
<dbReference type="InterPro" id="IPR040079">
    <property type="entry name" value="Glutathione_S-Trfase"/>
</dbReference>
<evidence type="ECO:0000313" key="4">
    <source>
        <dbReference type="Proteomes" id="UP000830375"/>
    </source>
</evidence>
<feature type="domain" description="GST N-terminal" evidence="1">
    <location>
        <begin position="3"/>
        <end position="85"/>
    </location>
</feature>
<dbReference type="SFLD" id="SFLDS00019">
    <property type="entry name" value="Glutathione_Transferase_(cytos"/>
    <property type="match status" value="1"/>
</dbReference>
<dbReference type="Pfam" id="PF13417">
    <property type="entry name" value="GST_N_3"/>
    <property type="match status" value="1"/>
</dbReference>
<dbReference type="Pfam" id="PF14497">
    <property type="entry name" value="GST_C_3"/>
    <property type="match status" value="1"/>
</dbReference>
<dbReference type="InterPro" id="IPR036282">
    <property type="entry name" value="Glutathione-S-Trfase_C_sf"/>
</dbReference>
<dbReference type="PANTHER" id="PTHR42673">
    <property type="entry name" value="MALEYLACETOACETATE ISOMERASE"/>
    <property type="match status" value="1"/>
</dbReference>
<dbReference type="Gene3D" id="1.20.1050.10">
    <property type="match status" value="4"/>
</dbReference>